<dbReference type="SMART" id="SM00433">
    <property type="entry name" value="TOP2c"/>
    <property type="match status" value="1"/>
</dbReference>
<evidence type="ECO:0000256" key="4">
    <source>
        <dbReference type="ARBA" id="ARBA00012895"/>
    </source>
</evidence>
<evidence type="ECO:0000256" key="9">
    <source>
        <dbReference type="ARBA" id="ARBA00023235"/>
    </source>
</evidence>
<dbReference type="InterPro" id="IPR013760">
    <property type="entry name" value="Topo_IIA-like_dom_sf"/>
</dbReference>
<dbReference type="InterPro" id="IPR013759">
    <property type="entry name" value="Topo_IIA_B_C"/>
</dbReference>
<evidence type="ECO:0000256" key="6">
    <source>
        <dbReference type="ARBA" id="ARBA00022840"/>
    </source>
</evidence>
<keyword evidence="7" id="KW-0799">Topoisomerase</keyword>
<evidence type="ECO:0000256" key="8">
    <source>
        <dbReference type="ARBA" id="ARBA00023125"/>
    </source>
</evidence>
<comment type="similarity">
    <text evidence="3">Belongs to the type II topoisomerase family.</text>
</comment>
<evidence type="ECO:0000256" key="7">
    <source>
        <dbReference type="ARBA" id="ARBA00023029"/>
    </source>
</evidence>
<keyword evidence="9 11" id="KW-0413">Isomerase</keyword>
<dbReference type="PROSITE" id="PS50880">
    <property type="entry name" value="TOPRIM"/>
    <property type="match status" value="1"/>
</dbReference>
<evidence type="ECO:0000256" key="5">
    <source>
        <dbReference type="ARBA" id="ARBA00022741"/>
    </source>
</evidence>
<keyword evidence="6" id="KW-0067">ATP-binding</keyword>
<keyword evidence="8" id="KW-0238">DNA-binding</keyword>
<accession>A0A1B0XVG5</accession>
<evidence type="ECO:0000313" key="12">
    <source>
        <dbReference type="Proteomes" id="UP000221511"/>
    </source>
</evidence>
<dbReference type="InterPro" id="IPR006171">
    <property type="entry name" value="TOPRIM_dom"/>
</dbReference>
<dbReference type="InterPro" id="IPR020568">
    <property type="entry name" value="Ribosomal_Su5_D2-typ_SF"/>
</dbReference>
<dbReference type="InterPro" id="IPR014721">
    <property type="entry name" value="Ribsml_uS5_D2-typ_fold_subgr"/>
</dbReference>
<name>A0A1B0XVG5_9CAUD</name>
<dbReference type="PANTHER" id="PTHR10169:SF38">
    <property type="entry name" value="DNA TOPOISOMERASE 2"/>
    <property type="match status" value="1"/>
</dbReference>
<dbReference type="SUPFAM" id="SSF55874">
    <property type="entry name" value="ATPase domain of HSP90 chaperone/DNA topoisomerase II/histidine kinase"/>
    <property type="match status" value="1"/>
</dbReference>
<dbReference type="EMBL" id="KX229736">
    <property type="protein sequence ID" value="ANH51128.1"/>
    <property type="molecule type" value="Genomic_DNA"/>
</dbReference>
<dbReference type="InterPro" id="IPR003594">
    <property type="entry name" value="HATPase_dom"/>
</dbReference>
<gene>
    <name evidence="11" type="ORF">PC5_00006</name>
</gene>
<evidence type="ECO:0000256" key="1">
    <source>
        <dbReference type="ARBA" id="ARBA00000185"/>
    </source>
</evidence>
<evidence type="ECO:0000313" key="11">
    <source>
        <dbReference type="EMBL" id="ANH51128.1"/>
    </source>
</evidence>
<feature type="domain" description="Toprim" evidence="10">
    <location>
        <begin position="409"/>
        <end position="517"/>
    </location>
</feature>
<dbReference type="InterPro" id="IPR001241">
    <property type="entry name" value="Topo_IIA"/>
</dbReference>
<dbReference type="SUPFAM" id="SSF56719">
    <property type="entry name" value="Type II DNA topoisomerase"/>
    <property type="match status" value="1"/>
</dbReference>
<protein>
    <recommendedName>
        <fullName evidence="4">DNA topoisomerase (ATP-hydrolyzing)</fullName>
        <ecNumber evidence="4">5.6.2.2</ecNumber>
    </recommendedName>
</protein>
<evidence type="ECO:0000256" key="3">
    <source>
        <dbReference type="ARBA" id="ARBA00011080"/>
    </source>
</evidence>
<keyword evidence="12" id="KW-1185">Reference proteome</keyword>
<dbReference type="GO" id="GO:0005524">
    <property type="term" value="F:ATP binding"/>
    <property type="evidence" value="ECO:0007669"/>
    <property type="project" value="UniProtKB-KW"/>
</dbReference>
<evidence type="ECO:0000256" key="2">
    <source>
        <dbReference type="ARBA" id="ARBA00001946"/>
    </source>
</evidence>
<dbReference type="PRINTS" id="PR00418">
    <property type="entry name" value="TPI2FAMILY"/>
</dbReference>
<dbReference type="Gene3D" id="3.30.230.10">
    <property type="match status" value="1"/>
</dbReference>
<proteinExistence type="inferred from homology"/>
<dbReference type="PANTHER" id="PTHR10169">
    <property type="entry name" value="DNA TOPOISOMERASE/GYRASE"/>
    <property type="match status" value="1"/>
</dbReference>
<dbReference type="Pfam" id="PF01751">
    <property type="entry name" value="Toprim"/>
    <property type="match status" value="1"/>
</dbReference>
<dbReference type="GO" id="GO:0000819">
    <property type="term" value="P:sister chromatid segregation"/>
    <property type="evidence" value="ECO:0007669"/>
    <property type="project" value="TreeGrafter"/>
</dbReference>
<reference evidence="11 12" key="1">
    <citation type="submission" date="2016-05" db="EMBL/GenBank/DDBJ databases">
        <title>Campylobacter bacteriophages isolated in Slovenia.</title>
        <authorList>
            <person name="Janez N."/>
            <person name="Peterka M."/>
            <person name="Accetto T."/>
        </authorList>
    </citation>
    <scope>NUCLEOTIDE SEQUENCE [LARGE SCALE GENOMIC DNA]</scope>
</reference>
<organism evidence="11 12">
    <name type="scientific">Campylobacter phage PC5</name>
    <dbReference type="NCBI Taxonomy" id="1541690"/>
    <lineage>
        <taxon>Viruses</taxon>
        <taxon>Duplodnaviria</taxon>
        <taxon>Heunggongvirae</taxon>
        <taxon>Uroviricota</taxon>
        <taxon>Caudoviricetes</taxon>
        <taxon>Connertonviridae</taxon>
        <taxon>Fletchervirus</taxon>
        <taxon>Fletchervirus PC5</taxon>
    </lineage>
</organism>
<dbReference type="GO" id="GO:0003677">
    <property type="term" value="F:DNA binding"/>
    <property type="evidence" value="ECO:0007669"/>
    <property type="project" value="UniProtKB-KW"/>
</dbReference>
<dbReference type="InterPro" id="IPR050634">
    <property type="entry name" value="DNA_Topoisomerase_II"/>
</dbReference>
<dbReference type="GO" id="GO:0003918">
    <property type="term" value="F:DNA topoisomerase type II (double strand cut, ATP-hydrolyzing) activity"/>
    <property type="evidence" value="ECO:0007669"/>
    <property type="project" value="UniProtKB-EC"/>
</dbReference>
<dbReference type="EC" id="5.6.2.2" evidence="4"/>
<sequence length="616" mass="70196">MIENKIVHAENEVEYYLNLPHLITGALTSFNNTVKVLENNKIINKEIVYNQTLTKQIDEAIQNSIDEFTRTGGKYANKISLKIDKDSGIITISDNGRGLPIDTYVMATTKFRTSSNYTFLEKEKKDRITIGAHGIGSKLIPLFSSEYQLTTITLEGDRGIVKCLNNMSIIEHKEDKAPASSTHGVTIKFKPDFERLELKEINDDLINHIHALLINIAYSNPGIEFTFQGKLIKVKEFKEFIKYYSDNFSILQSDENLELAIFPTDEYKFVHIVNSLDLNKGGVALDYISNNIVNAFGNRLRKGYSKITNTAVKSRIGVILILKNKKNLRFGGGQTKEEIKNTITELGIPTLKYIDFAELLFKNTHIKDPIIELYKVQQELENRKQNTFERKEAKERFNPKFTKHTKDPKFMYIAEGDSALSSLIQAVGRDCSSFLPLTGKLQNALKCSTAQLLKNQRVMDIVEAMGLGLPETKYENMVIATDADLDGNHIACLITALIYKLQPNLLTEGRVYRLKTPIISVLQNDKLIKWYYTLGEYQKDQDNLPKNAEVIYMKGLGSWSAANYRIVFAKDGIDNCLEKIEWKDNDEKVLEQWMSDNGIDFRKQILSTKSFNIENL</sequence>
<evidence type="ECO:0000259" key="10">
    <source>
        <dbReference type="PROSITE" id="PS50880"/>
    </source>
</evidence>
<dbReference type="Pfam" id="PF02518">
    <property type="entry name" value="HATPase_c"/>
    <property type="match status" value="1"/>
</dbReference>
<comment type="cofactor">
    <cofactor evidence="2">
        <name>Mg(2+)</name>
        <dbReference type="ChEBI" id="CHEBI:18420"/>
    </cofactor>
</comment>
<dbReference type="Gene3D" id="3.30.565.10">
    <property type="entry name" value="Histidine kinase-like ATPase, C-terminal domain"/>
    <property type="match status" value="1"/>
</dbReference>
<dbReference type="Gene3D" id="3.40.50.670">
    <property type="match status" value="1"/>
</dbReference>
<dbReference type="Proteomes" id="UP000221511">
    <property type="component" value="Segment"/>
</dbReference>
<comment type="catalytic activity">
    <reaction evidence="1">
        <text>ATP-dependent breakage, passage and rejoining of double-stranded DNA.</text>
        <dbReference type="EC" id="5.6.2.2"/>
    </reaction>
</comment>
<dbReference type="GO" id="GO:0006265">
    <property type="term" value="P:DNA topological change"/>
    <property type="evidence" value="ECO:0007669"/>
    <property type="project" value="InterPro"/>
</dbReference>
<keyword evidence="5" id="KW-0547">Nucleotide-binding</keyword>
<dbReference type="SUPFAM" id="SSF54211">
    <property type="entry name" value="Ribosomal protein S5 domain 2-like"/>
    <property type="match status" value="1"/>
</dbReference>
<dbReference type="InterPro" id="IPR036890">
    <property type="entry name" value="HATPase_C_sf"/>
</dbReference>